<evidence type="ECO:0000313" key="1">
    <source>
        <dbReference type="EMBL" id="GAG89973.1"/>
    </source>
</evidence>
<name>X1C0L7_9ZZZZ</name>
<proteinExistence type="predicted"/>
<organism evidence="1">
    <name type="scientific">marine sediment metagenome</name>
    <dbReference type="NCBI Taxonomy" id="412755"/>
    <lineage>
        <taxon>unclassified sequences</taxon>
        <taxon>metagenomes</taxon>
        <taxon>ecological metagenomes</taxon>
    </lineage>
</organism>
<accession>X1C0L7</accession>
<sequence>MENSRGEYLGQVEPKHGQRLIKLIEGGNKYTATIISSTEEAVTVIIREVYQDTSQVGRLSFPPRGAESFWPSVGDKIIRRELEYEEALPEKLSYIIVGGEEAEVLPEEAPDIDENENEDEE</sequence>
<protein>
    <submittedName>
        <fullName evidence="1">Uncharacterized protein</fullName>
    </submittedName>
</protein>
<dbReference type="AlphaFoldDB" id="X1C0L7"/>
<reference evidence="1" key="1">
    <citation type="journal article" date="2014" name="Front. Microbiol.">
        <title>High frequency of phylogenetically diverse reductive dehalogenase-homologous genes in deep subseafloor sedimentary metagenomes.</title>
        <authorList>
            <person name="Kawai M."/>
            <person name="Futagami T."/>
            <person name="Toyoda A."/>
            <person name="Takaki Y."/>
            <person name="Nishi S."/>
            <person name="Hori S."/>
            <person name="Arai W."/>
            <person name="Tsubouchi T."/>
            <person name="Morono Y."/>
            <person name="Uchiyama I."/>
            <person name="Ito T."/>
            <person name="Fujiyama A."/>
            <person name="Inagaki F."/>
            <person name="Takami H."/>
        </authorList>
    </citation>
    <scope>NUCLEOTIDE SEQUENCE</scope>
    <source>
        <strain evidence="1">Expedition CK06-06</strain>
    </source>
</reference>
<comment type="caution">
    <text evidence="1">The sequence shown here is derived from an EMBL/GenBank/DDBJ whole genome shotgun (WGS) entry which is preliminary data.</text>
</comment>
<gene>
    <name evidence="1" type="ORF">S01H4_23180</name>
</gene>
<dbReference type="EMBL" id="BART01010721">
    <property type="protein sequence ID" value="GAG89973.1"/>
    <property type="molecule type" value="Genomic_DNA"/>
</dbReference>